<evidence type="ECO:0000313" key="7">
    <source>
        <dbReference type="Proteomes" id="UP001604282"/>
    </source>
</evidence>
<dbReference type="Gene3D" id="1.10.10.10">
    <property type="entry name" value="Winged helix-like DNA-binding domain superfamily/Winged helix DNA-binding domain"/>
    <property type="match status" value="1"/>
</dbReference>
<keyword evidence="1" id="KW-0805">Transcription regulation</keyword>
<dbReference type="InterPro" id="IPR000866">
    <property type="entry name" value="AhpC/TSA"/>
</dbReference>
<name>A0ABW7BW13_9ACTN</name>
<comment type="caution">
    <text evidence="6">The sequence shown here is derived from an EMBL/GenBank/DDBJ whole genome shotgun (WGS) entry which is preliminary data.</text>
</comment>
<dbReference type="SUPFAM" id="SSF46785">
    <property type="entry name" value="Winged helix' DNA-binding domain"/>
    <property type="match status" value="1"/>
</dbReference>
<dbReference type="CDD" id="cd03017">
    <property type="entry name" value="PRX_BCP"/>
    <property type="match status" value="1"/>
</dbReference>
<sequence length="300" mass="32469">MRSVPERDAACAIAQAAAVVGDWWSLLLVRETARGHHRFDALQEELGISRKVLTERLAHLVEAGVLEKVPYQDRPVRHEYRLTESGRGLLPVLLSMQDWADRWIFGDGSLSGTADGTGAEARRVAALVGERLPRLELPGHRDGAPVDPVAGAAATVLFCYPATGSPGPLPEGWAGIPGTVGCTLENRLFRDAYDDFRAAGAEVHGVSTQRPDEQRVFAVEEGLPFTLLSDVDLRLAAALRLPTFRAGQLLRLKRAVLVLDRDRTVRHARFPVTDIPAAVAEALAEARRLAADGTGRAVTS</sequence>
<evidence type="ECO:0000259" key="4">
    <source>
        <dbReference type="PROSITE" id="PS51118"/>
    </source>
</evidence>
<feature type="domain" description="HTH hxlR-type" evidence="4">
    <location>
        <begin position="11"/>
        <end position="108"/>
    </location>
</feature>
<dbReference type="InterPro" id="IPR036388">
    <property type="entry name" value="WH-like_DNA-bd_sf"/>
</dbReference>
<dbReference type="RefSeq" id="WP_392882738.1">
    <property type="nucleotide sequence ID" value="NZ_JBICZW010000010.1"/>
</dbReference>
<dbReference type="Proteomes" id="UP001604282">
    <property type="component" value="Unassembled WGS sequence"/>
</dbReference>
<dbReference type="PANTHER" id="PTHR33204">
    <property type="entry name" value="TRANSCRIPTIONAL REGULATOR, MARR FAMILY"/>
    <property type="match status" value="1"/>
</dbReference>
<reference evidence="6 7" key="1">
    <citation type="submission" date="2024-10" db="EMBL/GenBank/DDBJ databases">
        <title>The Natural Products Discovery Center: Release of the First 8490 Sequenced Strains for Exploring Actinobacteria Biosynthetic Diversity.</title>
        <authorList>
            <person name="Kalkreuter E."/>
            <person name="Kautsar S.A."/>
            <person name="Yang D."/>
            <person name="Bader C.D."/>
            <person name="Teijaro C.N."/>
            <person name="Fluegel L."/>
            <person name="Davis C.M."/>
            <person name="Simpson J.R."/>
            <person name="Lauterbach L."/>
            <person name="Steele A.D."/>
            <person name="Gui C."/>
            <person name="Meng S."/>
            <person name="Li G."/>
            <person name="Viehrig K."/>
            <person name="Ye F."/>
            <person name="Su P."/>
            <person name="Kiefer A.F."/>
            <person name="Nichols A."/>
            <person name="Cepeda A.J."/>
            <person name="Yan W."/>
            <person name="Fan B."/>
            <person name="Jiang Y."/>
            <person name="Adhikari A."/>
            <person name="Zheng C.-J."/>
            <person name="Schuster L."/>
            <person name="Cowan T.M."/>
            <person name="Smanski M.J."/>
            <person name="Chevrette M.G."/>
            <person name="De Carvalho L.P.S."/>
            <person name="Shen B."/>
        </authorList>
    </citation>
    <scope>NUCLEOTIDE SEQUENCE [LARGE SCALE GENOMIC DNA]</scope>
    <source>
        <strain evidence="6 7">NPDC048229</strain>
    </source>
</reference>
<dbReference type="Pfam" id="PF01638">
    <property type="entry name" value="HxlR"/>
    <property type="match status" value="1"/>
</dbReference>
<gene>
    <name evidence="6" type="ORF">ACGFYS_17965</name>
</gene>
<evidence type="ECO:0000256" key="2">
    <source>
        <dbReference type="ARBA" id="ARBA00023125"/>
    </source>
</evidence>
<feature type="domain" description="Thioredoxin" evidence="5">
    <location>
        <begin position="126"/>
        <end position="288"/>
    </location>
</feature>
<keyword evidence="7" id="KW-1185">Reference proteome</keyword>
<protein>
    <submittedName>
        <fullName evidence="6">Winged helix-turn-helix transcriptional regulator</fullName>
    </submittedName>
</protein>
<evidence type="ECO:0000256" key="3">
    <source>
        <dbReference type="ARBA" id="ARBA00023163"/>
    </source>
</evidence>
<organism evidence="6 7">
    <name type="scientific">Streptomyces omiyaensis</name>
    <dbReference type="NCBI Taxonomy" id="68247"/>
    <lineage>
        <taxon>Bacteria</taxon>
        <taxon>Bacillati</taxon>
        <taxon>Actinomycetota</taxon>
        <taxon>Actinomycetes</taxon>
        <taxon>Kitasatosporales</taxon>
        <taxon>Streptomycetaceae</taxon>
        <taxon>Streptomyces</taxon>
    </lineage>
</organism>
<dbReference type="Pfam" id="PF00578">
    <property type="entry name" value="AhpC-TSA"/>
    <property type="match status" value="1"/>
</dbReference>
<evidence type="ECO:0000259" key="5">
    <source>
        <dbReference type="PROSITE" id="PS51352"/>
    </source>
</evidence>
<evidence type="ECO:0000256" key="1">
    <source>
        <dbReference type="ARBA" id="ARBA00023015"/>
    </source>
</evidence>
<evidence type="ECO:0000313" key="6">
    <source>
        <dbReference type="EMBL" id="MFG3190817.1"/>
    </source>
</evidence>
<dbReference type="InterPro" id="IPR036390">
    <property type="entry name" value="WH_DNA-bd_sf"/>
</dbReference>
<proteinExistence type="predicted"/>
<dbReference type="Gene3D" id="3.40.30.10">
    <property type="entry name" value="Glutaredoxin"/>
    <property type="match status" value="1"/>
</dbReference>
<dbReference type="SUPFAM" id="SSF52833">
    <property type="entry name" value="Thioredoxin-like"/>
    <property type="match status" value="1"/>
</dbReference>
<dbReference type="PROSITE" id="PS51352">
    <property type="entry name" value="THIOREDOXIN_2"/>
    <property type="match status" value="1"/>
</dbReference>
<accession>A0ABW7BW13</accession>
<dbReference type="PANTHER" id="PTHR33204:SF18">
    <property type="entry name" value="TRANSCRIPTIONAL REGULATORY PROTEIN"/>
    <property type="match status" value="1"/>
</dbReference>
<keyword evidence="2" id="KW-0238">DNA-binding</keyword>
<dbReference type="PROSITE" id="PS51118">
    <property type="entry name" value="HTH_HXLR"/>
    <property type="match status" value="1"/>
</dbReference>
<dbReference type="InterPro" id="IPR036249">
    <property type="entry name" value="Thioredoxin-like_sf"/>
</dbReference>
<keyword evidence="3" id="KW-0804">Transcription</keyword>
<dbReference type="EMBL" id="JBICZW010000010">
    <property type="protein sequence ID" value="MFG3190817.1"/>
    <property type="molecule type" value="Genomic_DNA"/>
</dbReference>
<dbReference type="InterPro" id="IPR013766">
    <property type="entry name" value="Thioredoxin_domain"/>
</dbReference>
<dbReference type="InterPro" id="IPR002577">
    <property type="entry name" value="HTH_HxlR"/>
</dbReference>